<gene>
    <name evidence="8" type="ORF">AFERRI_150046</name>
    <name evidence="9" type="ORF">AFERRI_20410</name>
</gene>
<evidence type="ECO:0000256" key="7">
    <source>
        <dbReference type="ARBA" id="ARBA00023326"/>
    </source>
</evidence>
<dbReference type="Proteomes" id="UP000193925">
    <property type="component" value="Chromosome AFERRI"/>
</dbReference>
<reference evidence="9 10" key="3">
    <citation type="submission" date="2017-03" db="EMBL/GenBank/DDBJ databases">
        <authorList>
            <person name="Regsiter A."/>
            <person name="William W."/>
        </authorList>
    </citation>
    <scope>NUCLEOTIDE SEQUENCE [LARGE SCALE GENOMIC DNA]</scope>
    <source>
        <strain evidence="9">PRJEB5721</strain>
    </source>
</reference>
<evidence type="ECO:0000256" key="4">
    <source>
        <dbReference type="ARBA" id="ARBA00022801"/>
    </source>
</evidence>
<dbReference type="InterPro" id="IPR002037">
    <property type="entry name" value="Glyco_hydro_8"/>
</dbReference>
<dbReference type="InterPro" id="IPR012341">
    <property type="entry name" value="6hp_glycosidase-like_sf"/>
</dbReference>
<dbReference type="AlphaFoldDB" id="A0A060UL31"/>
<dbReference type="EMBL" id="LT841305">
    <property type="protein sequence ID" value="SMH65627.1"/>
    <property type="molecule type" value="Genomic_DNA"/>
</dbReference>
<accession>A0A060UL31</accession>
<dbReference type="Gene3D" id="1.50.10.10">
    <property type="match status" value="1"/>
</dbReference>
<organism evidence="8">
    <name type="scientific">Acidithiobacillus ferrivorans</name>
    <dbReference type="NCBI Taxonomy" id="160808"/>
    <lineage>
        <taxon>Bacteria</taxon>
        <taxon>Pseudomonadati</taxon>
        <taxon>Pseudomonadota</taxon>
        <taxon>Acidithiobacillia</taxon>
        <taxon>Acidithiobacillales</taxon>
        <taxon>Acidithiobacillaceae</taxon>
        <taxon>Acidithiobacillus</taxon>
    </lineage>
</organism>
<evidence type="ECO:0000256" key="1">
    <source>
        <dbReference type="ARBA" id="ARBA00000966"/>
    </source>
</evidence>
<keyword evidence="4" id="KW-0378">Hydrolase</keyword>
<keyword evidence="6" id="KW-0326">Glycosidase</keyword>
<evidence type="ECO:0000256" key="5">
    <source>
        <dbReference type="ARBA" id="ARBA00023001"/>
    </source>
</evidence>
<comment type="catalytic activity">
    <reaction evidence="1">
        <text>Endohydrolysis of (1-&gt;4)-beta-D-glucosidic linkages in cellulose, lichenin and cereal beta-D-glucans.</text>
        <dbReference type="EC" id="3.2.1.4"/>
    </reaction>
</comment>
<evidence type="ECO:0000313" key="10">
    <source>
        <dbReference type="Proteomes" id="UP000193925"/>
    </source>
</evidence>
<keyword evidence="7" id="KW-0119">Carbohydrate metabolism</keyword>
<keyword evidence="7" id="KW-0624">Polysaccharide degradation</keyword>
<keyword evidence="10" id="KW-1185">Reference proteome</keyword>
<evidence type="ECO:0000256" key="3">
    <source>
        <dbReference type="ARBA" id="ARBA00012601"/>
    </source>
</evidence>
<evidence type="ECO:0000313" key="8">
    <source>
        <dbReference type="EMBL" id="CDQ09041.1"/>
    </source>
</evidence>
<reference evidence="8" key="1">
    <citation type="submission" date="2014-03" db="EMBL/GenBank/DDBJ databases">
        <authorList>
            <person name="Genoscope - CEA"/>
        </authorList>
    </citation>
    <scope>NUCLEOTIDE SEQUENCE [LARGE SCALE GENOMIC DNA]</scope>
    <source>
        <strain evidence="8">CF27</strain>
    </source>
</reference>
<dbReference type="SUPFAM" id="SSF48208">
    <property type="entry name" value="Six-hairpin glycosidases"/>
    <property type="match status" value="1"/>
</dbReference>
<dbReference type="Pfam" id="PF01270">
    <property type="entry name" value="Glyco_hydro_8"/>
    <property type="match status" value="1"/>
</dbReference>
<dbReference type="GO" id="GO:0030245">
    <property type="term" value="P:cellulose catabolic process"/>
    <property type="evidence" value="ECO:0007669"/>
    <property type="project" value="UniProtKB-KW"/>
</dbReference>
<keyword evidence="5" id="KW-0136">Cellulose degradation</keyword>
<proteinExistence type="inferred from homology"/>
<evidence type="ECO:0000256" key="6">
    <source>
        <dbReference type="ARBA" id="ARBA00023295"/>
    </source>
</evidence>
<dbReference type="EMBL" id="CCCS020000007">
    <property type="protein sequence ID" value="CDQ09041.1"/>
    <property type="molecule type" value="Genomic_DNA"/>
</dbReference>
<dbReference type="GO" id="GO:0008810">
    <property type="term" value="F:cellulase activity"/>
    <property type="evidence" value="ECO:0007669"/>
    <property type="project" value="UniProtKB-EC"/>
</dbReference>
<dbReference type="InterPro" id="IPR008928">
    <property type="entry name" value="6-hairpin_glycosidase_sf"/>
</dbReference>
<dbReference type="EC" id="3.2.1.4" evidence="3"/>
<comment type="similarity">
    <text evidence="2">Belongs to the glycosyl hydrolase 8 (cellulase D) family.</text>
</comment>
<protein>
    <recommendedName>
        <fullName evidence="3">cellulase</fullName>
        <ecNumber evidence="3">3.2.1.4</ecNumber>
    </recommendedName>
</protein>
<evidence type="ECO:0000256" key="2">
    <source>
        <dbReference type="ARBA" id="ARBA00009209"/>
    </source>
</evidence>
<evidence type="ECO:0000313" key="9">
    <source>
        <dbReference type="EMBL" id="SMH65627.1"/>
    </source>
</evidence>
<dbReference type="RefSeq" id="WP_035191406.1">
    <property type="nucleotide sequence ID" value="NZ_CCCS020000007.1"/>
</dbReference>
<sequence>MSRFRLGRALWSSYQQYFIDGQGRMVDANCGGRGVSEGQAYALFFALVANQTQTFARILQWTQNNMAQGDLARHLSAWLWGRNAQGIISRLAHPILVAPL</sequence>
<reference evidence="8" key="2">
    <citation type="submission" date="2014-07" db="EMBL/GenBank/DDBJ databases">
        <title>Initial genome analysis of the psychrotolerant acidophile Acidithiobacillus ferrivorans CF27: insights into iron and sulfur oxidation pathways and into biofilm formation.</title>
        <authorList>
            <person name="Talla E."/>
            <person name="Hedrich S."/>
            <person name="Mangenot S."/>
            <person name="Ji B."/>
            <person name="Johnson D.B."/>
            <person name="Barbe V."/>
            <person name="Bonnefoy V."/>
        </authorList>
    </citation>
    <scope>NUCLEOTIDE SEQUENCE [LARGE SCALE GENOMIC DNA]</scope>
    <source>
        <strain evidence="8">CF27</strain>
    </source>
</reference>
<name>A0A060UL31_9PROT</name>